<dbReference type="Proteomes" id="UP001057452">
    <property type="component" value="Chromosome 13"/>
</dbReference>
<reference evidence="1" key="1">
    <citation type="submission" date="2022-05" db="EMBL/GenBank/DDBJ databases">
        <title>Chromosome-level genome of Chaenocephalus aceratus.</title>
        <authorList>
            <person name="Park H."/>
        </authorList>
    </citation>
    <scope>NUCLEOTIDE SEQUENCE</scope>
    <source>
        <strain evidence="1">KU_202001</strain>
    </source>
</reference>
<proteinExistence type="predicted"/>
<evidence type="ECO:0000313" key="2">
    <source>
        <dbReference type="Proteomes" id="UP001057452"/>
    </source>
</evidence>
<keyword evidence="2" id="KW-1185">Reference proteome</keyword>
<accession>A0ACB9WPL9</accession>
<comment type="caution">
    <text evidence="1">The sequence shown here is derived from an EMBL/GenBank/DDBJ whole genome shotgun (WGS) entry which is preliminary data.</text>
</comment>
<dbReference type="EMBL" id="CM043797">
    <property type="protein sequence ID" value="KAI4815148.1"/>
    <property type="molecule type" value="Genomic_DNA"/>
</dbReference>
<protein>
    <submittedName>
        <fullName evidence="1">Uncharacterized protein</fullName>
    </submittedName>
</protein>
<sequence length="92" mass="9641">MTSAAISHSVHLTVGPLCRSHLPLSLPLCSFSLCGVVSADSSGRDKVLMLGLKVTAPVLQPHSWGARDPSPHGRASAVQREREGRMEGGGEV</sequence>
<name>A0ACB9WPL9_CHAAC</name>
<gene>
    <name evidence="1" type="ORF">KUCAC02_005310</name>
</gene>
<evidence type="ECO:0000313" key="1">
    <source>
        <dbReference type="EMBL" id="KAI4815148.1"/>
    </source>
</evidence>
<organism evidence="1 2">
    <name type="scientific">Chaenocephalus aceratus</name>
    <name type="common">Blackfin icefish</name>
    <name type="synonym">Chaenichthys aceratus</name>
    <dbReference type="NCBI Taxonomy" id="36190"/>
    <lineage>
        <taxon>Eukaryota</taxon>
        <taxon>Metazoa</taxon>
        <taxon>Chordata</taxon>
        <taxon>Craniata</taxon>
        <taxon>Vertebrata</taxon>
        <taxon>Euteleostomi</taxon>
        <taxon>Actinopterygii</taxon>
        <taxon>Neopterygii</taxon>
        <taxon>Teleostei</taxon>
        <taxon>Neoteleostei</taxon>
        <taxon>Acanthomorphata</taxon>
        <taxon>Eupercaria</taxon>
        <taxon>Perciformes</taxon>
        <taxon>Notothenioidei</taxon>
        <taxon>Channichthyidae</taxon>
        <taxon>Chaenocephalus</taxon>
    </lineage>
</organism>